<dbReference type="InterPro" id="IPR000719">
    <property type="entry name" value="Prot_kinase_dom"/>
</dbReference>
<dbReference type="GO" id="GO:0004674">
    <property type="term" value="F:protein serine/threonine kinase activity"/>
    <property type="evidence" value="ECO:0007669"/>
    <property type="project" value="UniProtKB-KW"/>
</dbReference>
<keyword evidence="5" id="KW-0418">Kinase</keyword>
<dbReference type="PANTHER" id="PTHR24361:SF785">
    <property type="entry name" value="DUAL SPECIFICITY MITOGEN-ACTIVATED PROTEIN KINASE KINASE 1"/>
    <property type="match status" value="1"/>
</dbReference>
<dbReference type="Proteomes" id="UP000648257">
    <property type="component" value="Unassembled WGS sequence"/>
</dbReference>
<proteinExistence type="predicted"/>
<dbReference type="InterPro" id="IPR011009">
    <property type="entry name" value="Kinase-like_dom_sf"/>
</dbReference>
<keyword evidence="6" id="KW-1185">Reference proteome</keyword>
<dbReference type="CDD" id="cd14014">
    <property type="entry name" value="STKc_PknB_like"/>
    <property type="match status" value="1"/>
</dbReference>
<evidence type="ECO:0000259" key="4">
    <source>
        <dbReference type="PROSITE" id="PS50011"/>
    </source>
</evidence>
<dbReference type="SUPFAM" id="SSF56112">
    <property type="entry name" value="Protein kinase-like (PK-like)"/>
    <property type="match status" value="1"/>
</dbReference>
<reference evidence="5 6" key="1">
    <citation type="submission" date="2020-08" db="EMBL/GenBank/DDBJ databases">
        <title>Novel species isolated from subtropical streams in China.</title>
        <authorList>
            <person name="Lu H."/>
        </authorList>
    </citation>
    <scope>NUCLEOTIDE SEQUENCE [LARGE SCALE GENOMIC DNA]</scope>
    <source>
        <strain evidence="5 6">KACC 16656</strain>
    </source>
</reference>
<dbReference type="RefSeq" id="WP_186923422.1">
    <property type="nucleotide sequence ID" value="NZ_JACOFW010000015.1"/>
</dbReference>
<dbReference type="PANTHER" id="PTHR24361">
    <property type="entry name" value="MITOGEN-ACTIVATED KINASE KINASE KINASE"/>
    <property type="match status" value="1"/>
</dbReference>
<protein>
    <submittedName>
        <fullName evidence="5">Serine/threonine protein kinase</fullName>
    </submittedName>
</protein>
<evidence type="ECO:0000313" key="5">
    <source>
        <dbReference type="EMBL" id="MBC3808349.1"/>
    </source>
</evidence>
<evidence type="ECO:0000313" key="6">
    <source>
        <dbReference type="Proteomes" id="UP000648257"/>
    </source>
</evidence>
<dbReference type="SMART" id="SM00220">
    <property type="entry name" value="S_TKc"/>
    <property type="match status" value="1"/>
</dbReference>
<dbReference type="InterPro" id="IPR053235">
    <property type="entry name" value="Ser_Thr_kinase"/>
</dbReference>
<dbReference type="Gene3D" id="1.10.510.10">
    <property type="entry name" value="Transferase(Phosphotransferase) domain 1"/>
    <property type="match status" value="1"/>
</dbReference>
<keyword evidence="5" id="KW-0723">Serine/threonine-protein kinase</keyword>
<dbReference type="PROSITE" id="PS00107">
    <property type="entry name" value="PROTEIN_KINASE_ATP"/>
    <property type="match status" value="1"/>
</dbReference>
<evidence type="ECO:0000256" key="2">
    <source>
        <dbReference type="ARBA" id="ARBA00022840"/>
    </source>
</evidence>
<dbReference type="Pfam" id="PF00069">
    <property type="entry name" value="Pkinase"/>
    <property type="match status" value="1"/>
</dbReference>
<keyword evidence="2 3" id="KW-0067">ATP-binding</keyword>
<dbReference type="EMBL" id="JACOFW010000015">
    <property type="protein sequence ID" value="MBC3808349.1"/>
    <property type="molecule type" value="Genomic_DNA"/>
</dbReference>
<dbReference type="InterPro" id="IPR008271">
    <property type="entry name" value="Ser/Thr_kinase_AS"/>
</dbReference>
<keyword evidence="1 3" id="KW-0547">Nucleotide-binding</keyword>
<comment type="caution">
    <text evidence="5">The sequence shown here is derived from an EMBL/GenBank/DDBJ whole genome shotgun (WGS) entry which is preliminary data.</text>
</comment>
<dbReference type="PROSITE" id="PS50011">
    <property type="entry name" value="PROTEIN_KINASE_DOM"/>
    <property type="match status" value="1"/>
</dbReference>
<dbReference type="InterPro" id="IPR017441">
    <property type="entry name" value="Protein_kinase_ATP_BS"/>
</dbReference>
<feature type="binding site" evidence="3">
    <location>
        <position position="51"/>
    </location>
    <ligand>
        <name>ATP</name>
        <dbReference type="ChEBI" id="CHEBI:30616"/>
    </ligand>
</feature>
<dbReference type="PROSITE" id="PS00108">
    <property type="entry name" value="PROTEIN_KINASE_ST"/>
    <property type="match status" value="1"/>
</dbReference>
<evidence type="ECO:0000256" key="1">
    <source>
        <dbReference type="ARBA" id="ARBA00022741"/>
    </source>
</evidence>
<evidence type="ECO:0000256" key="3">
    <source>
        <dbReference type="PROSITE-ProRule" id="PRU10141"/>
    </source>
</evidence>
<name>A0ABR6X7P6_9BURK</name>
<gene>
    <name evidence="5" type="ORF">H8K52_13425</name>
</gene>
<keyword evidence="5" id="KW-0808">Transferase</keyword>
<feature type="domain" description="Protein kinase" evidence="4">
    <location>
        <begin position="22"/>
        <end position="303"/>
    </location>
</feature>
<accession>A0ABR6X7P6</accession>
<organism evidence="5 6">
    <name type="scientific">Undibacterium seohonense</name>
    <dbReference type="NCBI Taxonomy" id="1344950"/>
    <lineage>
        <taxon>Bacteria</taxon>
        <taxon>Pseudomonadati</taxon>
        <taxon>Pseudomonadota</taxon>
        <taxon>Betaproteobacteria</taxon>
        <taxon>Burkholderiales</taxon>
        <taxon>Oxalobacteraceae</taxon>
        <taxon>Undibacterium</taxon>
    </lineage>
</organism>
<sequence length="340" mass="38161">MSLPSQSLIPLTIVGRLPHQQYRVLSLLGRGGTAIVFKVKQLHSGQIYALKLMHADCKREAFKREKMLSAQMHHPQIVQYIDSGETSDAQFFLVFEMLEGESLKDRLIRRGQLSAVESADILGQVLQALIYLHSKGIVHRDLKPHNIMLCGTMTHRQVKLIDFGNAGVVTQAEANLHQQMQSTSHRCNETFCSPIYSAPEQIRGASPAVTMDIYAWGLLLLECLTGQAAIQGATIADVLQTQCSPAEVRLPPSLYGHPVAQLLWRVLRKDAQQRTRDASVLYRDLRNLKLQTLDARLHSHGLFAQSTQQTDLEITQVIMNQIHRLPLPASRQMIAESRCH</sequence>